<dbReference type="Proteomes" id="UP000032027">
    <property type="component" value="Chromosome"/>
</dbReference>
<keyword evidence="3" id="KW-1185">Reference proteome</keyword>
<feature type="transmembrane region" description="Helical" evidence="1">
    <location>
        <begin position="16"/>
        <end position="36"/>
    </location>
</feature>
<reference evidence="3" key="1">
    <citation type="submission" date="2015-02" db="EMBL/GenBank/DDBJ databases">
        <title>Characterization of two novel Thaumarchaeota isolated from the Northern Adriatic Sea.</title>
        <authorList>
            <person name="Bayer B."/>
            <person name="Vojvoda J."/>
            <person name="Offre P."/>
            <person name="Srivastava A."/>
            <person name="Elisabeth N."/>
            <person name="Garcia J.A.L."/>
            <person name="Schleper C."/>
            <person name="Herndl G.J."/>
        </authorList>
    </citation>
    <scope>NUCLEOTIDE SEQUENCE [LARGE SCALE GENOMIC DNA]</scope>
    <source>
        <strain evidence="3">D3C</strain>
    </source>
</reference>
<evidence type="ECO:0000313" key="3">
    <source>
        <dbReference type="Proteomes" id="UP000032027"/>
    </source>
</evidence>
<evidence type="ECO:0000313" key="2">
    <source>
        <dbReference type="EMBL" id="AJM91634.1"/>
    </source>
</evidence>
<dbReference type="KEGG" id="nid:NPIRD3C_0418"/>
<evidence type="ECO:0000256" key="1">
    <source>
        <dbReference type="SAM" id="Phobius"/>
    </source>
</evidence>
<gene>
    <name evidence="2" type="ORF">NPIRD3C_0418</name>
</gene>
<reference evidence="2 3" key="3">
    <citation type="journal article" date="2019" name="Int. J. Syst. Evol. Microbiol.">
        <title>Nitrosopumilus adriaticus sp. nov. and Nitrosopumilus piranensis sp. nov., two ammonia-oxidizing archaea from the Adriatic Sea and members of the class Nitrososphaeria.</title>
        <authorList>
            <person name="Bayer B."/>
            <person name="Vojvoda J."/>
            <person name="Reinthaler T."/>
            <person name="Reyes C."/>
            <person name="Pinto M."/>
            <person name="Herndl G.J."/>
        </authorList>
    </citation>
    <scope>NUCLEOTIDE SEQUENCE [LARGE SCALE GENOMIC DNA]</scope>
    <source>
        <strain evidence="2 3">D3C</strain>
    </source>
</reference>
<keyword evidence="1" id="KW-0812">Transmembrane</keyword>
<accession>A0A0C5BTY0</accession>
<sequence length="48" mass="5339">MVGLISIKTTLDNNKMVHFAIVPTVYPFIVILLMILNESCSCTIQSIN</sequence>
<keyword evidence="1" id="KW-0472">Membrane</keyword>
<protein>
    <submittedName>
        <fullName evidence="2">Uncharacterized protein</fullName>
    </submittedName>
</protein>
<organism evidence="2 3">
    <name type="scientific">Nitrosopumilus piranensis</name>
    <dbReference type="NCBI Taxonomy" id="1582439"/>
    <lineage>
        <taxon>Archaea</taxon>
        <taxon>Nitrososphaerota</taxon>
        <taxon>Nitrososphaeria</taxon>
        <taxon>Nitrosopumilales</taxon>
        <taxon>Nitrosopumilaceae</taxon>
        <taxon>Nitrosopumilus</taxon>
    </lineage>
</organism>
<dbReference type="STRING" id="1582439.NPIRD3C_0418"/>
<reference evidence="2 3" key="2">
    <citation type="journal article" date="2016" name="ISME J.">
        <title>Physiological and genomic characterization of two novel marine thaumarchaeal strains indicates niche differentiation.</title>
        <authorList>
            <person name="Bayer B."/>
            <person name="Vojvoda J."/>
            <person name="Offre P."/>
            <person name="Alves R.J."/>
            <person name="Elisabeth N.H."/>
            <person name="Garcia J.A."/>
            <person name="Volland J.M."/>
            <person name="Srivastava A."/>
            <person name="Schleper C."/>
            <person name="Herndl G.J."/>
        </authorList>
    </citation>
    <scope>NUCLEOTIDE SEQUENCE [LARGE SCALE GENOMIC DNA]</scope>
    <source>
        <strain evidence="2 3">D3C</strain>
    </source>
</reference>
<keyword evidence="1" id="KW-1133">Transmembrane helix</keyword>
<proteinExistence type="predicted"/>
<dbReference type="EMBL" id="CP010868">
    <property type="protein sequence ID" value="AJM91634.1"/>
    <property type="molecule type" value="Genomic_DNA"/>
</dbReference>
<dbReference type="AlphaFoldDB" id="A0A0C5BTY0"/>
<name>A0A0C5BTY0_9ARCH</name>
<dbReference type="HOGENOM" id="CLU_3147806_0_0_2"/>